<protein>
    <recommendedName>
        <fullName evidence="2">Inner membrane protein YgaP-like transmembrane domain-containing protein</fullName>
    </recommendedName>
</protein>
<feature type="transmembrane region" description="Helical" evidence="1">
    <location>
        <begin position="12"/>
        <end position="30"/>
    </location>
</feature>
<dbReference type="InterPro" id="IPR021309">
    <property type="entry name" value="YgaP-like_TM"/>
</dbReference>
<dbReference type="Proteomes" id="UP000199283">
    <property type="component" value="Unassembled WGS sequence"/>
</dbReference>
<evidence type="ECO:0000313" key="4">
    <source>
        <dbReference type="Proteomes" id="UP000199283"/>
    </source>
</evidence>
<keyword evidence="4" id="KW-1185">Reference proteome</keyword>
<accession>A0A1H7Q1J6</accession>
<name>A0A1H7Q1J6_9RHOB</name>
<keyword evidence="1" id="KW-0472">Membrane</keyword>
<dbReference type="Pfam" id="PF11127">
    <property type="entry name" value="YgaP-like_TM"/>
    <property type="match status" value="1"/>
</dbReference>
<dbReference type="EMBL" id="FNZQ01000005">
    <property type="protein sequence ID" value="SEL41355.1"/>
    <property type="molecule type" value="Genomic_DNA"/>
</dbReference>
<organism evidence="3 4">
    <name type="scientific">Jannaschia helgolandensis</name>
    <dbReference type="NCBI Taxonomy" id="188906"/>
    <lineage>
        <taxon>Bacteria</taxon>
        <taxon>Pseudomonadati</taxon>
        <taxon>Pseudomonadota</taxon>
        <taxon>Alphaproteobacteria</taxon>
        <taxon>Rhodobacterales</taxon>
        <taxon>Roseobacteraceae</taxon>
        <taxon>Jannaschia</taxon>
    </lineage>
</organism>
<gene>
    <name evidence="3" type="ORF">SAMN04488526_2600</name>
</gene>
<sequence length="70" mass="7579">MTINIGAADRVIRYIIGLFLILAPLWNQYILSFAPLIVAASVVVGIVLVVTAYVRSCPIYTALGASTRQK</sequence>
<feature type="transmembrane region" description="Helical" evidence="1">
    <location>
        <begin position="36"/>
        <end position="54"/>
    </location>
</feature>
<evidence type="ECO:0000313" key="3">
    <source>
        <dbReference type="EMBL" id="SEL41355.1"/>
    </source>
</evidence>
<dbReference type="AlphaFoldDB" id="A0A1H7Q1J6"/>
<proteinExistence type="predicted"/>
<reference evidence="3 4" key="1">
    <citation type="submission" date="2016-10" db="EMBL/GenBank/DDBJ databases">
        <authorList>
            <person name="de Groot N.N."/>
        </authorList>
    </citation>
    <scope>NUCLEOTIDE SEQUENCE [LARGE SCALE GENOMIC DNA]</scope>
    <source>
        <strain evidence="3 4">DSM 14858</strain>
    </source>
</reference>
<feature type="domain" description="Inner membrane protein YgaP-like transmembrane" evidence="2">
    <location>
        <begin position="1"/>
        <end position="69"/>
    </location>
</feature>
<keyword evidence="1" id="KW-0812">Transmembrane</keyword>
<keyword evidence="1" id="KW-1133">Transmembrane helix</keyword>
<evidence type="ECO:0000259" key="2">
    <source>
        <dbReference type="Pfam" id="PF11127"/>
    </source>
</evidence>
<evidence type="ECO:0000256" key="1">
    <source>
        <dbReference type="SAM" id="Phobius"/>
    </source>
</evidence>